<keyword evidence="1" id="KW-0805">Transcription regulation</keyword>
<dbReference type="SUPFAM" id="SSF46785">
    <property type="entry name" value="Winged helix' DNA-binding domain"/>
    <property type="match status" value="1"/>
</dbReference>
<evidence type="ECO:0000313" key="5">
    <source>
        <dbReference type="EMBL" id="TDT34213.1"/>
    </source>
</evidence>
<dbReference type="GO" id="GO:0003700">
    <property type="term" value="F:DNA-binding transcription factor activity"/>
    <property type="evidence" value="ECO:0007669"/>
    <property type="project" value="InterPro"/>
</dbReference>
<dbReference type="Pfam" id="PF12840">
    <property type="entry name" value="HTH_20"/>
    <property type="match status" value="1"/>
</dbReference>
<dbReference type="PROSITE" id="PS50987">
    <property type="entry name" value="HTH_ARSR_2"/>
    <property type="match status" value="1"/>
</dbReference>
<keyword evidence="6" id="KW-1185">Reference proteome</keyword>
<dbReference type="OrthoDB" id="194599at2"/>
<dbReference type="GO" id="GO:0003677">
    <property type="term" value="F:DNA binding"/>
    <property type="evidence" value="ECO:0007669"/>
    <property type="project" value="UniProtKB-KW"/>
</dbReference>
<dbReference type="PANTHER" id="PTHR43132">
    <property type="entry name" value="ARSENICAL RESISTANCE OPERON REPRESSOR ARSR-RELATED"/>
    <property type="match status" value="1"/>
</dbReference>
<gene>
    <name evidence="5" type="ORF">CLV29_1869</name>
</gene>
<comment type="caution">
    <text evidence="5">The sequence shown here is derived from an EMBL/GenBank/DDBJ whole genome shotgun (WGS) entry which is preliminary data.</text>
</comment>
<dbReference type="InterPro" id="IPR051011">
    <property type="entry name" value="Metal_resp_trans_reg"/>
</dbReference>
<evidence type="ECO:0000256" key="3">
    <source>
        <dbReference type="ARBA" id="ARBA00023163"/>
    </source>
</evidence>
<evidence type="ECO:0000256" key="1">
    <source>
        <dbReference type="ARBA" id="ARBA00023015"/>
    </source>
</evidence>
<name>A0A4R7JC48_9ACTN</name>
<dbReference type="Proteomes" id="UP000295371">
    <property type="component" value="Unassembled WGS sequence"/>
</dbReference>
<dbReference type="AlphaFoldDB" id="A0A4R7JC48"/>
<dbReference type="NCBIfam" id="NF033788">
    <property type="entry name" value="HTH_metalloreg"/>
    <property type="match status" value="1"/>
</dbReference>
<dbReference type="EMBL" id="SOAW01000001">
    <property type="protein sequence ID" value="TDT34213.1"/>
    <property type="molecule type" value="Genomic_DNA"/>
</dbReference>
<reference evidence="5 6" key="1">
    <citation type="submission" date="2019-03" db="EMBL/GenBank/DDBJ databases">
        <title>Genomic Encyclopedia of Archaeal and Bacterial Type Strains, Phase II (KMG-II): from individual species to whole genera.</title>
        <authorList>
            <person name="Goeker M."/>
        </authorList>
    </citation>
    <scope>NUCLEOTIDE SEQUENCE [LARGE SCALE GENOMIC DNA]</scope>
    <source>
        <strain evidence="5 6">DSM 24323</strain>
    </source>
</reference>
<evidence type="ECO:0000313" key="6">
    <source>
        <dbReference type="Proteomes" id="UP000295371"/>
    </source>
</evidence>
<dbReference type="Gene3D" id="1.10.10.10">
    <property type="entry name" value="Winged helix-like DNA-binding domain superfamily/Winged helix DNA-binding domain"/>
    <property type="match status" value="1"/>
</dbReference>
<dbReference type="InterPro" id="IPR036388">
    <property type="entry name" value="WH-like_DNA-bd_sf"/>
</dbReference>
<dbReference type="PRINTS" id="PR00778">
    <property type="entry name" value="HTHARSR"/>
</dbReference>
<keyword evidence="3" id="KW-0804">Transcription</keyword>
<organism evidence="5 6">
    <name type="scientific">Naumannella halotolerans</name>
    <dbReference type="NCBI Taxonomy" id="993414"/>
    <lineage>
        <taxon>Bacteria</taxon>
        <taxon>Bacillati</taxon>
        <taxon>Actinomycetota</taxon>
        <taxon>Actinomycetes</taxon>
        <taxon>Propionibacteriales</taxon>
        <taxon>Propionibacteriaceae</taxon>
        <taxon>Naumannella</taxon>
    </lineage>
</organism>
<dbReference type="InterPro" id="IPR036390">
    <property type="entry name" value="WH_DNA-bd_sf"/>
</dbReference>
<evidence type="ECO:0000259" key="4">
    <source>
        <dbReference type="PROSITE" id="PS50987"/>
    </source>
</evidence>
<evidence type="ECO:0000256" key="2">
    <source>
        <dbReference type="ARBA" id="ARBA00023125"/>
    </source>
</evidence>
<dbReference type="CDD" id="cd00090">
    <property type="entry name" value="HTH_ARSR"/>
    <property type="match status" value="1"/>
</dbReference>
<keyword evidence="2" id="KW-0238">DNA-binding</keyword>
<proteinExistence type="predicted"/>
<feature type="domain" description="HTH arsR-type" evidence="4">
    <location>
        <begin position="23"/>
        <end position="119"/>
    </location>
</feature>
<accession>A0A4R7JC48</accession>
<dbReference type="InterPro" id="IPR001845">
    <property type="entry name" value="HTH_ArsR_DNA-bd_dom"/>
</dbReference>
<sequence>MTCTKCQSLNPRSAVPDQIAITRHRPLYEIKANLFKALAHPVRIRVLELLCETTEPLPVSRLLTETGQEATVLSQHLGVLRRHHVVTSRRVGNAVFYQLADPSIADLLVTARSFLNSLLTERSADAAALADLPPVHRR</sequence>
<dbReference type="SMART" id="SM00418">
    <property type="entry name" value="HTH_ARSR"/>
    <property type="match status" value="1"/>
</dbReference>
<protein>
    <submittedName>
        <fullName evidence="5">ArsR family transcriptional regulator</fullName>
    </submittedName>
</protein>
<dbReference type="PANTHER" id="PTHR43132:SF2">
    <property type="entry name" value="ARSENICAL RESISTANCE OPERON REPRESSOR ARSR-RELATED"/>
    <property type="match status" value="1"/>
</dbReference>
<dbReference type="InterPro" id="IPR011991">
    <property type="entry name" value="ArsR-like_HTH"/>
</dbReference>